<evidence type="ECO:0000256" key="1">
    <source>
        <dbReference type="SAM" id="Coils"/>
    </source>
</evidence>
<feature type="region of interest" description="Disordered" evidence="2">
    <location>
        <begin position="177"/>
        <end position="203"/>
    </location>
</feature>
<protein>
    <recommendedName>
        <fullName evidence="3">C2 domain-containing protein</fullName>
    </recommendedName>
</protein>
<dbReference type="eggNOG" id="ENOG502T2BB">
    <property type="taxonomic scope" value="Eukaryota"/>
</dbReference>
<feature type="region of interest" description="Disordered" evidence="2">
    <location>
        <begin position="121"/>
        <end position="150"/>
    </location>
</feature>
<proteinExistence type="predicted"/>
<feature type="domain" description="C2" evidence="3">
    <location>
        <begin position="801"/>
        <end position="932"/>
    </location>
</feature>
<evidence type="ECO:0000313" key="4">
    <source>
        <dbReference type="EMBL" id="KNC56078.1"/>
    </source>
</evidence>
<feature type="compositionally biased region" description="Pro residues" evidence="2">
    <location>
        <begin position="1002"/>
        <end position="1014"/>
    </location>
</feature>
<feature type="region of interest" description="Disordered" evidence="2">
    <location>
        <begin position="982"/>
        <end position="1022"/>
    </location>
</feature>
<feature type="compositionally biased region" description="Acidic residues" evidence="2">
    <location>
        <begin position="429"/>
        <end position="440"/>
    </location>
</feature>
<evidence type="ECO:0000256" key="2">
    <source>
        <dbReference type="SAM" id="MobiDB-lite"/>
    </source>
</evidence>
<dbReference type="AlphaFoldDB" id="A0A0L0DX35"/>
<dbReference type="GO" id="GO:0001227">
    <property type="term" value="F:DNA-binding transcription repressor activity, RNA polymerase II-specific"/>
    <property type="evidence" value="ECO:0007669"/>
    <property type="project" value="InterPro"/>
</dbReference>
<feature type="compositionally biased region" description="Low complexity" evidence="2">
    <location>
        <begin position="988"/>
        <end position="1001"/>
    </location>
</feature>
<evidence type="ECO:0000313" key="5">
    <source>
        <dbReference type="Proteomes" id="UP000054408"/>
    </source>
</evidence>
<gene>
    <name evidence="4" type="ORF">AMSG_02090</name>
</gene>
<dbReference type="SUPFAM" id="SSF49562">
    <property type="entry name" value="C2 domain (Calcium/lipid-binding domain, CaLB)"/>
    <property type="match status" value="1"/>
</dbReference>
<reference evidence="4 5" key="1">
    <citation type="submission" date="2010-05" db="EMBL/GenBank/DDBJ databases">
        <title>The Genome Sequence of Thecamonas trahens ATCC 50062.</title>
        <authorList>
            <consortium name="The Broad Institute Genome Sequencing Platform"/>
            <person name="Russ C."/>
            <person name="Cuomo C."/>
            <person name="Shea T."/>
            <person name="Young S.K."/>
            <person name="Zeng Q."/>
            <person name="Koehrsen M."/>
            <person name="Haas B."/>
            <person name="Borodovsky M."/>
            <person name="Guigo R."/>
            <person name="Alvarado L."/>
            <person name="Berlin A."/>
            <person name="Bochicchio J."/>
            <person name="Borenstein D."/>
            <person name="Chapman S."/>
            <person name="Chen Z."/>
            <person name="Freedman E."/>
            <person name="Gellesch M."/>
            <person name="Goldberg J."/>
            <person name="Griggs A."/>
            <person name="Gujja S."/>
            <person name="Heilman E."/>
            <person name="Heiman D."/>
            <person name="Hepburn T."/>
            <person name="Howarth C."/>
            <person name="Jen D."/>
            <person name="Larson L."/>
            <person name="Mehta T."/>
            <person name="Park D."/>
            <person name="Pearson M."/>
            <person name="Roberts A."/>
            <person name="Saif S."/>
            <person name="Shenoy N."/>
            <person name="Sisk P."/>
            <person name="Stolte C."/>
            <person name="Sykes S."/>
            <person name="Thomson T."/>
            <person name="Walk T."/>
            <person name="White J."/>
            <person name="Yandava C."/>
            <person name="Burger G."/>
            <person name="Gray M.W."/>
            <person name="Holland P.W.H."/>
            <person name="King N."/>
            <person name="Lang F.B.F."/>
            <person name="Roger A.J."/>
            <person name="Ruiz-Trillo I."/>
            <person name="Lander E."/>
            <person name="Nusbaum C."/>
        </authorList>
    </citation>
    <scope>NUCLEOTIDE SEQUENCE [LARGE SCALE GENOMIC DNA]</scope>
    <source>
        <strain evidence="4 5">ATCC 50062</strain>
    </source>
</reference>
<feature type="region of interest" description="Disordered" evidence="2">
    <location>
        <begin position="420"/>
        <end position="448"/>
    </location>
</feature>
<dbReference type="PANTHER" id="PTHR13076:SF9">
    <property type="entry name" value="COILED-COIL AND C2 DOMAIN-CONTAINING PROTEIN 1-LIKE"/>
    <property type="match status" value="1"/>
</dbReference>
<sequence length="1143" mass="119817">MGMGMGMGLDAGAGLGGMDLTELMGGDPSLARSMQVTDADLNDQSLLAELAALEAVAERAEPQASVSRSVPEMEARIQQLSQETTALKAAGDYVGARAAFAEVKTLKAAIADVEGRTSIALVDPTGGSAPATPAPPAQSSPSISSDDDDDAVQVQVTDADLNNPDLLGELAELCGHDIAPHSPARSPSPPPASKSDDEVEVEVTDADLNDPELLGELEGLGSGSGAHVVARPTPSDAERDASLAQLEAAKRECLSACKAAREAGDAAAEKAATDRYRQITAQIRKVKAGGHVSLLPTAAASPASPTPATRLAQLEAAKRECLSACKAAREAGDAAAEKAATDRYRQITAQIRKVKAGGHVSLLPTAAASPASPTPATRLAQLEAAKRECLSACKAAREAGDAAAEKAATDRYRQITAQIRKVKAGEPETPPEPDSSDDEPEVHVSDTDLNNPALLGELAALHGESSDAESESDANVQSAAPSLPQLEAAKRECVAACKAAREAGDAAAEQAATSRFRELSAQIRALKASGAASSDPVPAPSLAQLEAAKRECVAACKAAREAGDAAAEQAATSRFRELSAQIRALKASGAASSDPVPAPSLAQLEAAKRECVAACKAAREAGDAAAEQAATSRFRELSAQIRALKANVTEDSSPAPSPVAESVTPAHIDALARAYKKQAIAVKSQDMELAKLLLHVSKVLPWWLTAEAKAAGTPVPPAPTSLALDGSFQAQTKTAETQIRALETLRAKLEAQREATESLFEMAQATGDKSGGAKFRAMYNDVTLELGLVERAMAVGLPLLPTDLEHAELLYSFACPLLDENVCEVYISGVRELDKLSRSMSDYSPHLEIRFPYPSDEPQVKTTSTLSDLGEGLVWSHRFDLPRKRSTLRLAQRKRIAIVVVHSRFLRSDVELGRAEIPLEAILSKSQSTLTVPFSPPNSKKRTKAHVEVSLSVRYPFSETKTADRRKYAVDWISLYGRTSPLGGGGQAASASSSPAAKPAAPKSPAPASRPPPTSSAASDLPDSAIMDEHNCAANMVSAEVLSWYIEELGKEVASARARRLPHADALSTELEGAQFQLQILGVQVSTGQLTPADYVAKLRTKISSEITLAKQLRAAGNKRSALLTMKRIKLMKADVAQAQQAL</sequence>
<dbReference type="PANTHER" id="PTHR13076">
    <property type="entry name" value="COILED-COIL AND C2 DOMAIN-CONTAINING PROTEIN 1-LIKE"/>
    <property type="match status" value="1"/>
</dbReference>
<dbReference type="EMBL" id="GL349440">
    <property type="protein sequence ID" value="KNC56078.1"/>
    <property type="molecule type" value="Genomic_DNA"/>
</dbReference>
<accession>A0A0L0DX35</accession>
<name>A0A0L0DX35_THETB</name>
<dbReference type="OrthoDB" id="19996at2759"/>
<feature type="coiled-coil region" evidence="1">
    <location>
        <begin position="732"/>
        <end position="766"/>
    </location>
</feature>
<dbReference type="RefSeq" id="XP_013761122.1">
    <property type="nucleotide sequence ID" value="XM_013905668.1"/>
</dbReference>
<dbReference type="InterPro" id="IPR035892">
    <property type="entry name" value="C2_domain_sf"/>
</dbReference>
<dbReference type="PROSITE" id="PS50004">
    <property type="entry name" value="C2"/>
    <property type="match status" value="1"/>
</dbReference>
<dbReference type="GeneID" id="25561801"/>
<dbReference type="OMA" id="IMCRNTR"/>
<keyword evidence="1" id="KW-0175">Coiled coil</keyword>
<keyword evidence="5" id="KW-1185">Reference proteome</keyword>
<dbReference type="Proteomes" id="UP000054408">
    <property type="component" value="Unassembled WGS sequence"/>
</dbReference>
<dbReference type="Gene3D" id="2.60.40.150">
    <property type="entry name" value="C2 domain"/>
    <property type="match status" value="1"/>
</dbReference>
<evidence type="ECO:0000259" key="3">
    <source>
        <dbReference type="PROSITE" id="PS50004"/>
    </source>
</evidence>
<feature type="coiled-coil region" evidence="1">
    <location>
        <begin position="601"/>
        <end position="647"/>
    </location>
</feature>
<dbReference type="InterPro" id="IPR000008">
    <property type="entry name" value="C2_dom"/>
</dbReference>
<organism evidence="4 5">
    <name type="scientific">Thecamonas trahens ATCC 50062</name>
    <dbReference type="NCBI Taxonomy" id="461836"/>
    <lineage>
        <taxon>Eukaryota</taxon>
        <taxon>Apusozoa</taxon>
        <taxon>Apusomonadida</taxon>
        <taxon>Apusomonadidae</taxon>
        <taxon>Thecamonas</taxon>
    </lineage>
</organism>
<dbReference type="InterPro" id="IPR039725">
    <property type="entry name" value="CC2D1A/B"/>
</dbReference>